<evidence type="ECO:0000256" key="1">
    <source>
        <dbReference type="SAM" id="SignalP"/>
    </source>
</evidence>
<dbReference type="InterPro" id="IPR018910">
    <property type="entry name" value="LpqB_C"/>
</dbReference>
<feature type="domain" description="GerMN" evidence="2">
    <location>
        <begin position="214"/>
        <end position="303"/>
    </location>
</feature>
<name>A0A917EUL3_9MICO</name>
<keyword evidence="1" id="KW-0732">Signal</keyword>
<dbReference type="InterPro" id="IPR059026">
    <property type="entry name" value="LpqB_N"/>
</dbReference>
<dbReference type="RefSeq" id="WP_188673211.1">
    <property type="nucleotide sequence ID" value="NZ_BMGP01000001.1"/>
</dbReference>
<dbReference type="Pfam" id="PF25976">
    <property type="entry name" value="LpqB_N"/>
    <property type="match status" value="1"/>
</dbReference>
<dbReference type="SMART" id="SM00909">
    <property type="entry name" value="Germane"/>
    <property type="match status" value="1"/>
</dbReference>
<dbReference type="PROSITE" id="PS51257">
    <property type="entry name" value="PROKAR_LIPOPROTEIN"/>
    <property type="match status" value="1"/>
</dbReference>
<accession>A0A917EUL3</accession>
<feature type="signal peptide" evidence="1">
    <location>
        <begin position="1"/>
        <end position="34"/>
    </location>
</feature>
<evidence type="ECO:0000259" key="2">
    <source>
        <dbReference type="SMART" id="SM00909"/>
    </source>
</evidence>
<dbReference type="Proteomes" id="UP000598775">
    <property type="component" value="Unassembled WGS sequence"/>
</dbReference>
<proteinExistence type="predicted"/>
<organism evidence="3 4">
    <name type="scientific">Subtercola lobariae</name>
    <dbReference type="NCBI Taxonomy" id="1588641"/>
    <lineage>
        <taxon>Bacteria</taxon>
        <taxon>Bacillati</taxon>
        <taxon>Actinomycetota</taxon>
        <taxon>Actinomycetes</taxon>
        <taxon>Micrococcales</taxon>
        <taxon>Microbacteriaceae</taxon>
        <taxon>Subtercola</taxon>
    </lineage>
</organism>
<dbReference type="InterPro" id="IPR019606">
    <property type="entry name" value="GerMN"/>
</dbReference>
<feature type="chain" id="PRO_5037869646" description="GerMN domain-containing protein" evidence="1">
    <location>
        <begin position="35"/>
        <end position="567"/>
    </location>
</feature>
<evidence type="ECO:0000313" key="4">
    <source>
        <dbReference type="Proteomes" id="UP000598775"/>
    </source>
</evidence>
<keyword evidence="4" id="KW-1185">Reference proteome</keyword>
<reference evidence="3 4" key="1">
    <citation type="journal article" date="2014" name="Int. J. Syst. Evol. Microbiol.">
        <title>Complete genome sequence of Corynebacterium casei LMG S-19264T (=DSM 44701T), isolated from a smear-ripened cheese.</title>
        <authorList>
            <consortium name="US DOE Joint Genome Institute (JGI-PGF)"/>
            <person name="Walter F."/>
            <person name="Albersmeier A."/>
            <person name="Kalinowski J."/>
            <person name="Ruckert C."/>
        </authorList>
    </citation>
    <scope>NUCLEOTIDE SEQUENCE [LARGE SCALE GENOMIC DNA]</scope>
    <source>
        <strain evidence="3 4">CGMCC 1.12976</strain>
    </source>
</reference>
<dbReference type="EMBL" id="BMGP01000001">
    <property type="protein sequence ID" value="GGF14420.1"/>
    <property type="molecule type" value="Genomic_DNA"/>
</dbReference>
<dbReference type="AlphaFoldDB" id="A0A917EUL3"/>
<evidence type="ECO:0000313" key="3">
    <source>
        <dbReference type="EMBL" id="GGF14420.1"/>
    </source>
</evidence>
<dbReference type="Pfam" id="PF10647">
    <property type="entry name" value="Gmad1"/>
    <property type="match status" value="1"/>
</dbReference>
<sequence>MITRRTRTRTRTRTVRRVSLTLAATLTAVLAVSACTGIPSSGAVHSQEVSSSPDDSDVILLPPNPVPGANQSQILNGFLQAAASPQNDYKVARSYLTNDFAKTWDPNAGVLIDSGQPAETTISDTAMSINVTPQAEVDATGEYVESSSSATVTLPFTFAQQDGQWRISAANPGIILEQVRFSQVFSSHPLYFYDPTYTYLVPDVRWFPKDETTSTRVVKALLAGPAPWLGQGAVVTAFPDGTEASPVVVESGKAGVDLSSQILSQTPLALERMQYQLDESLSTVSSVASVVITVNQNPVAIAPGPAPIVQPRVNPQPLVDMANVFGYLSNNAAVPIPAISDKVQALAPLSVTSSANVFAVGTAAGVYAVQPGGNDPALVDNRAGLVPPSLDPSGYVWTVPAASPGDVHAYGSDGTMHPVAVNWDGAQSIASLDVSRDGTRVLAFTLADGEPKLVVAAVIRDKDGVPQRLGDPVTLASGPGTPVDATWVDESNVASLTSSASGDDRIVLQQIGGISSNLGVPVSAVTIAGGNDVSGLWLLTSTGDLQQQRGSGWQTNTKGVGMLATQT</sequence>
<comment type="caution">
    <text evidence="3">The sequence shown here is derived from an EMBL/GenBank/DDBJ whole genome shotgun (WGS) entry which is preliminary data.</text>
</comment>
<gene>
    <name evidence="3" type="ORF">GCM10011399_05320</name>
</gene>
<protein>
    <recommendedName>
        <fullName evidence="2">GerMN domain-containing protein</fullName>
    </recommendedName>
</protein>
<dbReference type="Pfam" id="PF10646">
    <property type="entry name" value="Germane"/>
    <property type="match status" value="1"/>
</dbReference>